<accession>A0A3A8MWS2</accession>
<gene>
    <name evidence="2" type="ORF">D7X12_32185</name>
</gene>
<dbReference type="Proteomes" id="UP000273405">
    <property type="component" value="Unassembled WGS sequence"/>
</dbReference>
<feature type="transmembrane region" description="Helical" evidence="1">
    <location>
        <begin position="126"/>
        <end position="146"/>
    </location>
</feature>
<evidence type="ECO:0000313" key="2">
    <source>
        <dbReference type="EMBL" id="RKH36717.1"/>
    </source>
</evidence>
<feature type="transmembrane region" description="Helical" evidence="1">
    <location>
        <begin position="52"/>
        <end position="75"/>
    </location>
</feature>
<dbReference type="EMBL" id="RAWG01000286">
    <property type="protein sequence ID" value="RKH36717.1"/>
    <property type="molecule type" value="Genomic_DNA"/>
</dbReference>
<name>A0A3A8MWS2_9BACT</name>
<keyword evidence="1" id="KW-1133">Transmembrane helix</keyword>
<keyword evidence="1" id="KW-0812">Transmembrane</keyword>
<organism evidence="2 3">
    <name type="scientific">Corallococcus sicarius</name>
    <dbReference type="NCBI Taxonomy" id="2316726"/>
    <lineage>
        <taxon>Bacteria</taxon>
        <taxon>Pseudomonadati</taxon>
        <taxon>Myxococcota</taxon>
        <taxon>Myxococcia</taxon>
        <taxon>Myxococcales</taxon>
        <taxon>Cystobacterineae</taxon>
        <taxon>Myxococcaceae</taxon>
        <taxon>Corallococcus</taxon>
    </lineage>
</organism>
<sequence length="148" mass="16034">MIYYLLKGLHLLAMGAWLGASITSPLEILRTLSRGRPYVDLIPEQVARADKVLIPAALLTLLTGLGLMQTTQGFITAPWRFWAGFGLTLGLLLLAKLGLEPTKKRLVLAVQGPGEAAALGALRGRFIGLVTAWHVGFVIILVLMVYPF</sequence>
<protein>
    <recommendedName>
        <fullName evidence="4">DUF2269 family protein</fullName>
    </recommendedName>
</protein>
<feature type="transmembrane region" description="Helical" evidence="1">
    <location>
        <begin position="81"/>
        <end position="99"/>
    </location>
</feature>
<feature type="transmembrane region" description="Helical" evidence="1">
    <location>
        <begin position="12"/>
        <end position="32"/>
    </location>
</feature>
<keyword evidence="1" id="KW-0472">Membrane</keyword>
<dbReference type="RefSeq" id="WP_120629058.1">
    <property type="nucleotide sequence ID" value="NZ_RAWG01000286.1"/>
</dbReference>
<dbReference type="OrthoDB" id="5522990at2"/>
<reference evidence="3" key="1">
    <citation type="submission" date="2018-09" db="EMBL/GenBank/DDBJ databases">
        <authorList>
            <person name="Livingstone P.G."/>
            <person name="Whitworth D.E."/>
        </authorList>
    </citation>
    <scope>NUCLEOTIDE SEQUENCE [LARGE SCALE GENOMIC DNA]</scope>
    <source>
        <strain evidence="3">CA040B</strain>
    </source>
</reference>
<dbReference type="AlphaFoldDB" id="A0A3A8MWS2"/>
<comment type="caution">
    <text evidence="2">The sequence shown here is derived from an EMBL/GenBank/DDBJ whole genome shotgun (WGS) entry which is preliminary data.</text>
</comment>
<evidence type="ECO:0000256" key="1">
    <source>
        <dbReference type="SAM" id="Phobius"/>
    </source>
</evidence>
<proteinExistence type="predicted"/>
<keyword evidence="3" id="KW-1185">Reference proteome</keyword>
<evidence type="ECO:0008006" key="4">
    <source>
        <dbReference type="Google" id="ProtNLM"/>
    </source>
</evidence>
<evidence type="ECO:0000313" key="3">
    <source>
        <dbReference type="Proteomes" id="UP000273405"/>
    </source>
</evidence>